<gene>
    <name evidence="1" type="ORF">MF672_000800</name>
</gene>
<organism evidence="1 2">
    <name type="scientific">Actinomadura luzonensis</name>
    <dbReference type="NCBI Taxonomy" id="2805427"/>
    <lineage>
        <taxon>Bacteria</taxon>
        <taxon>Bacillati</taxon>
        <taxon>Actinomycetota</taxon>
        <taxon>Actinomycetes</taxon>
        <taxon>Streptosporangiales</taxon>
        <taxon>Thermomonosporaceae</taxon>
        <taxon>Actinomadura</taxon>
    </lineage>
</organism>
<proteinExistence type="predicted"/>
<name>A0ABT0FJG7_9ACTN</name>
<reference evidence="1 2" key="1">
    <citation type="submission" date="2022-04" db="EMBL/GenBank/DDBJ databases">
        <title>Genome draft of Actinomadura sp. ATCC 31491.</title>
        <authorList>
            <person name="Shi X."/>
            <person name="Du Y."/>
        </authorList>
    </citation>
    <scope>NUCLEOTIDE SEQUENCE [LARGE SCALE GENOMIC DNA]</scope>
    <source>
        <strain evidence="1 2">ATCC 31491</strain>
    </source>
</reference>
<protein>
    <submittedName>
        <fullName evidence="1">Uncharacterized protein</fullName>
    </submittedName>
</protein>
<accession>A0ABT0FJG7</accession>
<keyword evidence="2" id="KW-1185">Reference proteome</keyword>
<sequence length="56" mass="6205">MREHHVLSWWPPPRGARQDELNHLAMLPSPGPAADLLRDPQQLAHRAVGSRGPPLA</sequence>
<evidence type="ECO:0000313" key="2">
    <source>
        <dbReference type="Proteomes" id="UP001317259"/>
    </source>
</evidence>
<comment type="caution">
    <text evidence="1">The sequence shown here is derived from an EMBL/GenBank/DDBJ whole genome shotgun (WGS) entry which is preliminary data.</text>
</comment>
<dbReference type="EMBL" id="JAKRKC020000001">
    <property type="protein sequence ID" value="MCK2212343.1"/>
    <property type="molecule type" value="Genomic_DNA"/>
</dbReference>
<evidence type="ECO:0000313" key="1">
    <source>
        <dbReference type="EMBL" id="MCK2212343.1"/>
    </source>
</evidence>
<dbReference type="Proteomes" id="UP001317259">
    <property type="component" value="Unassembled WGS sequence"/>
</dbReference>